<keyword evidence="2" id="KW-1185">Reference proteome</keyword>
<proteinExistence type="predicted"/>
<evidence type="ECO:0008006" key="3">
    <source>
        <dbReference type="Google" id="ProtNLM"/>
    </source>
</evidence>
<name>A0ABS5ARM8_9PSEU</name>
<comment type="caution">
    <text evidence="1">The sequence shown here is derived from an EMBL/GenBank/DDBJ whole genome shotgun (WGS) entry which is preliminary data.</text>
</comment>
<dbReference type="Gene3D" id="3.40.50.1820">
    <property type="entry name" value="alpha/beta hydrolase"/>
    <property type="match status" value="1"/>
</dbReference>
<dbReference type="RefSeq" id="WP_086781562.1">
    <property type="nucleotide sequence ID" value="NZ_JAGIOO010000001.1"/>
</dbReference>
<dbReference type="PANTHER" id="PTHR11440">
    <property type="entry name" value="LECITHIN-CHOLESTEROL ACYLTRANSFERASE-RELATED"/>
    <property type="match status" value="1"/>
</dbReference>
<dbReference type="SUPFAM" id="SSF53474">
    <property type="entry name" value="alpha/beta-Hydrolases"/>
    <property type="match status" value="1"/>
</dbReference>
<evidence type="ECO:0000313" key="2">
    <source>
        <dbReference type="Proteomes" id="UP001519363"/>
    </source>
</evidence>
<reference evidence="1 2" key="1">
    <citation type="submission" date="2021-03" db="EMBL/GenBank/DDBJ databases">
        <title>Sequencing the genomes of 1000 actinobacteria strains.</title>
        <authorList>
            <person name="Klenk H.-P."/>
        </authorList>
    </citation>
    <scope>NUCLEOTIDE SEQUENCE [LARGE SCALE GENOMIC DNA]</scope>
    <source>
        <strain evidence="1 2">DSM 44580</strain>
    </source>
</reference>
<dbReference type="InterPro" id="IPR003386">
    <property type="entry name" value="LACT/PDAT_acylTrfase"/>
</dbReference>
<dbReference type="Pfam" id="PF02450">
    <property type="entry name" value="LCAT"/>
    <property type="match status" value="1"/>
</dbReference>
<sequence>MPLARFRDLVVILPGITGSVLEKDGRPLWAASWGAFGRLAGSEAARAALAVAEDSPEAEDLGDGVRATRLVDTAHLVPGLVRVDGYTALSRLVTDNFAVVPGDPGADRPANFYRFPYDWRRDLRATARQFARFVETALPRWREHSGAADARVVVLAHSMGGLLARYWLAELGGHRHCRALVTFGTPHRGSVKALDYLANGHRKATVDLTAVLRSMTSVHQLLPIHPAIQAGGRWYRPAELTGLPGVDHRMACSALRFHRAIESGLAHTEHPGQILPVVGTGQLTPQSAHWTADGITVSEEVPTGVDPILGDGDGTVSRASAIPIELSDVYGELAVPERHSALHNSGVVRTVLRNWLLRLQAGGLREIRGPGAALVEPPGLRLDLDDAFLPGEPVSVRVRPTGPDPGELLATVEPVGHRAPSVLVPLRRNGDGWVGSVAGLSSGLHRLAVNAVADGPKTPHPVHDLFEVLPR</sequence>
<protein>
    <recommendedName>
        <fullName evidence="3">Lecithin:cholesterol acyltransferase</fullName>
    </recommendedName>
</protein>
<organism evidence="1 2">
    <name type="scientific">Crossiella equi</name>
    <dbReference type="NCBI Taxonomy" id="130796"/>
    <lineage>
        <taxon>Bacteria</taxon>
        <taxon>Bacillati</taxon>
        <taxon>Actinomycetota</taxon>
        <taxon>Actinomycetes</taxon>
        <taxon>Pseudonocardiales</taxon>
        <taxon>Pseudonocardiaceae</taxon>
        <taxon>Crossiella</taxon>
    </lineage>
</organism>
<evidence type="ECO:0000313" key="1">
    <source>
        <dbReference type="EMBL" id="MBP2479228.1"/>
    </source>
</evidence>
<dbReference type="EMBL" id="JAGIOO010000001">
    <property type="protein sequence ID" value="MBP2479228.1"/>
    <property type="molecule type" value="Genomic_DNA"/>
</dbReference>
<gene>
    <name evidence="1" type="ORF">JOF53_008100</name>
</gene>
<accession>A0ABS5ARM8</accession>
<dbReference type="InterPro" id="IPR029058">
    <property type="entry name" value="AB_hydrolase_fold"/>
</dbReference>
<dbReference type="Proteomes" id="UP001519363">
    <property type="component" value="Unassembled WGS sequence"/>
</dbReference>